<sequence length="29" mass="3272">GTLGCYVKEDISALAYGFNRAWPRRENAL</sequence>
<protein>
    <submittedName>
        <fullName evidence="1">Uncharacterized protein</fullName>
    </submittedName>
</protein>
<evidence type="ECO:0000313" key="1">
    <source>
        <dbReference type="EMBL" id="GAG38846.1"/>
    </source>
</evidence>
<accession>X0YQ42</accession>
<comment type="caution">
    <text evidence="1">The sequence shown here is derived from an EMBL/GenBank/DDBJ whole genome shotgun (WGS) entry which is preliminary data.</text>
</comment>
<name>X0YQ42_9ZZZZ</name>
<reference evidence="1" key="1">
    <citation type="journal article" date="2014" name="Front. Microbiol.">
        <title>High frequency of phylogenetically diverse reductive dehalogenase-homologous genes in deep subseafloor sedimentary metagenomes.</title>
        <authorList>
            <person name="Kawai M."/>
            <person name="Futagami T."/>
            <person name="Toyoda A."/>
            <person name="Takaki Y."/>
            <person name="Nishi S."/>
            <person name="Hori S."/>
            <person name="Arai W."/>
            <person name="Tsubouchi T."/>
            <person name="Morono Y."/>
            <person name="Uchiyama I."/>
            <person name="Ito T."/>
            <person name="Fujiyama A."/>
            <person name="Inagaki F."/>
            <person name="Takami H."/>
        </authorList>
    </citation>
    <scope>NUCLEOTIDE SEQUENCE</scope>
    <source>
        <strain evidence="1">Expedition CK06-06</strain>
    </source>
</reference>
<feature type="non-terminal residue" evidence="1">
    <location>
        <position position="1"/>
    </location>
</feature>
<gene>
    <name evidence="1" type="ORF">S01H1_72883</name>
</gene>
<dbReference type="EMBL" id="BARS01048656">
    <property type="protein sequence ID" value="GAG38846.1"/>
    <property type="molecule type" value="Genomic_DNA"/>
</dbReference>
<proteinExistence type="predicted"/>
<organism evidence="1">
    <name type="scientific">marine sediment metagenome</name>
    <dbReference type="NCBI Taxonomy" id="412755"/>
    <lineage>
        <taxon>unclassified sequences</taxon>
        <taxon>metagenomes</taxon>
        <taxon>ecological metagenomes</taxon>
    </lineage>
</organism>
<dbReference type="AlphaFoldDB" id="X0YQ42"/>